<evidence type="ECO:0000256" key="4">
    <source>
        <dbReference type="ARBA" id="ARBA00008756"/>
    </source>
</evidence>
<dbReference type="SUPFAM" id="SSF52540">
    <property type="entry name" value="P-loop containing nucleoside triphosphate hydrolases"/>
    <property type="match status" value="1"/>
</dbReference>
<dbReference type="Pfam" id="PF13500">
    <property type="entry name" value="AAA_26"/>
    <property type="match status" value="1"/>
</dbReference>
<keyword evidence="9 13" id="KW-0808">Transferase</keyword>
<keyword evidence="10 13" id="KW-0012">Acyltransferase</keyword>
<dbReference type="PANTHER" id="PTHR43356:SF3">
    <property type="entry name" value="PHOSPHATE ACETYLTRANSFERASE"/>
    <property type="match status" value="1"/>
</dbReference>
<evidence type="ECO:0000313" key="16">
    <source>
        <dbReference type="EMBL" id="RAY17194.1"/>
    </source>
</evidence>
<evidence type="ECO:0000256" key="1">
    <source>
        <dbReference type="ARBA" id="ARBA00000705"/>
    </source>
</evidence>
<dbReference type="InterPro" id="IPR042113">
    <property type="entry name" value="P_AcTrfase_dom1"/>
</dbReference>
<dbReference type="InterPro" id="IPR050500">
    <property type="entry name" value="Phos_Acetyltrans/Butyryltrans"/>
</dbReference>
<dbReference type="InterPro" id="IPR042112">
    <property type="entry name" value="P_AcTrfase_dom2"/>
</dbReference>
<sequence length="695" mass="73866">MHSVRFGTVTGIYIAAIDAATKKATVALGMTELLARRAGRIGVFRPVVRSGVPDNLVETLRARFKLDLGYADCTGVTYERVHADPDGSVAEIVDRYRKLAARCEAVVVVGTDYTGVGAPTEFEFNVQLAAHLGTPVMLVVSGRRRTPEDVAAVVGLAVEEIRREHAAALGCVITRVDPAGLAATTARLARAEPPVFVLPEVPRLAAPTMNDLMTACSGYLMIGDEQRLGREVGGLMVGAMSLPNILNRLTEGVTVIIPSDRAAALLPGLVAAHAAPTFPALSGVVMTGGMDLPEPVARLLDGMAVRLPVVITEEDTFETATRLSAVEGTFTPDAEGKIETALGLFADHGPGAGLLDRLRVTRTAVTPVMFEYDLLEAARAHRRHIVLPEGTEERILRAADILLRRGVADLTLLGEEEQIRARAAELGLDLATARMLSPHEPGIRHRFAEEYARLRAHKGVTYDLARDTVTDVSYFGTLMVHLGLADGMVSGAAHTTAHTIRPAFEIIRARPGAGVVSSVFFMCLPDRVLVYGDCAVNPEPTVEQLADIAIASAATAERFGVQPRVAMLSYSTGESGTGQEVERVRAATRLVRGRRPDLPVEGPIQYDAAVEPAVAQAKLPGSEVAGRATVFIVPDLNTGNNLYKAVQRSAGAVAVGPVLQGLRRPVNDLSRGATVQDIVNTVAITAIQAQGEQPP</sequence>
<evidence type="ECO:0000256" key="6">
    <source>
        <dbReference type="ARBA" id="ARBA00012707"/>
    </source>
</evidence>
<evidence type="ECO:0000313" key="17">
    <source>
        <dbReference type="Proteomes" id="UP000251891"/>
    </source>
</evidence>
<dbReference type="EMBL" id="QLYX01000001">
    <property type="protein sequence ID" value="RAY17194.1"/>
    <property type="molecule type" value="Genomic_DNA"/>
</dbReference>
<dbReference type="SUPFAM" id="SSF75138">
    <property type="entry name" value="HprK N-terminal domain-like"/>
    <property type="match status" value="1"/>
</dbReference>
<evidence type="ECO:0000256" key="7">
    <source>
        <dbReference type="ARBA" id="ARBA00021528"/>
    </source>
</evidence>
<dbReference type="NCBIfam" id="TIGR00651">
    <property type="entry name" value="pta"/>
    <property type="match status" value="1"/>
</dbReference>
<organism evidence="16 17">
    <name type="scientific">Actinomadura craniellae</name>
    <dbReference type="NCBI Taxonomy" id="2231787"/>
    <lineage>
        <taxon>Bacteria</taxon>
        <taxon>Bacillati</taxon>
        <taxon>Actinomycetota</taxon>
        <taxon>Actinomycetes</taxon>
        <taxon>Streptosporangiales</taxon>
        <taxon>Thermomonosporaceae</taxon>
        <taxon>Actinomadura</taxon>
    </lineage>
</organism>
<comment type="pathway">
    <text evidence="3 13">Metabolic intermediate biosynthesis; acetyl-CoA biosynthesis; acetyl-CoA from acetate: step 2/2.</text>
</comment>
<dbReference type="Gene3D" id="3.40.1390.20">
    <property type="entry name" value="HprK N-terminal domain-like"/>
    <property type="match status" value="1"/>
</dbReference>
<dbReference type="Pfam" id="PF07085">
    <property type="entry name" value="DRTGG"/>
    <property type="match status" value="1"/>
</dbReference>
<dbReference type="InterPro" id="IPR002505">
    <property type="entry name" value="PTA_PTB"/>
</dbReference>
<feature type="domain" description="Phosphate acetyl/butaryl transferase" evidence="14">
    <location>
        <begin position="369"/>
        <end position="686"/>
    </location>
</feature>
<feature type="domain" description="DRTGG" evidence="15">
    <location>
        <begin position="211"/>
        <end position="325"/>
    </location>
</feature>
<dbReference type="InterPro" id="IPR016475">
    <property type="entry name" value="P-Actrans_bac"/>
</dbReference>
<evidence type="ECO:0000256" key="10">
    <source>
        <dbReference type="ARBA" id="ARBA00023315"/>
    </source>
</evidence>
<reference evidence="16 17" key="1">
    <citation type="submission" date="2018-06" db="EMBL/GenBank/DDBJ databases">
        <title>Actinomadura craniellae sp. nov. isolated from marine sponge Craniella sp.</title>
        <authorList>
            <person name="Li L."/>
            <person name="Xu Q.H."/>
            <person name="Lin H.W."/>
            <person name="Lu Y.H."/>
        </authorList>
    </citation>
    <scope>NUCLEOTIDE SEQUENCE [LARGE SCALE GENOMIC DNA]</scope>
    <source>
        <strain evidence="16 17">LHW63021</strain>
    </source>
</reference>
<comment type="subcellular location">
    <subcellularLocation>
        <location evidence="2 13">Cytoplasm</location>
    </subcellularLocation>
</comment>
<dbReference type="Gene3D" id="3.40.50.10750">
    <property type="entry name" value="Isocitrate/Isopropylmalate dehydrogenase-like"/>
    <property type="match status" value="1"/>
</dbReference>
<protein>
    <recommendedName>
        <fullName evidence="7 13">Phosphate acetyltransferase</fullName>
        <ecNumber evidence="6 13">2.3.1.8</ecNumber>
    </recommendedName>
    <alternativeName>
        <fullName evidence="11 13">Phosphotransacetylase</fullName>
    </alternativeName>
</protein>
<accession>A0A365HDJ0</accession>
<dbReference type="Gene3D" id="3.40.50.10950">
    <property type="match status" value="1"/>
</dbReference>
<dbReference type="Gene3D" id="3.40.50.300">
    <property type="entry name" value="P-loop containing nucleotide triphosphate hydrolases"/>
    <property type="match status" value="1"/>
</dbReference>
<evidence type="ECO:0000256" key="12">
    <source>
        <dbReference type="ARBA" id="ARBA00049955"/>
    </source>
</evidence>
<evidence type="ECO:0000259" key="14">
    <source>
        <dbReference type="Pfam" id="PF01515"/>
    </source>
</evidence>
<comment type="domain">
    <text evidence="13">The N-terminal region seems to be important for proper quaternary structure. The C-terminal region contains the substrate-binding site.</text>
</comment>
<dbReference type="PIRSF" id="PIRSF006107">
    <property type="entry name" value="PhpActrans_proteobac"/>
    <property type="match status" value="1"/>
</dbReference>
<dbReference type="Pfam" id="PF01515">
    <property type="entry name" value="PTA_PTB"/>
    <property type="match status" value="1"/>
</dbReference>
<dbReference type="InterPro" id="IPR027417">
    <property type="entry name" value="P-loop_NTPase"/>
</dbReference>
<evidence type="ECO:0000256" key="5">
    <source>
        <dbReference type="ARBA" id="ARBA00009786"/>
    </source>
</evidence>
<keyword evidence="17" id="KW-1185">Reference proteome</keyword>
<dbReference type="InterPro" id="IPR010766">
    <property type="entry name" value="DRTGG"/>
</dbReference>
<dbReference type="PANTHER" id="PTHR43356">
    <property type="entry name" value="PHOSPHATE ACETYLTRANSFERASE"/>
    <property type="match status" value="1"/>
</dbReference>
<dbReference type="OrthoDB" id="9808984at2"/>
<gene>
    <name evidence="16" type="ORF">DPM19_03330</name>
</gene>
<dbReference type="NCBIfam" id="NF007233">
    <property type="entry name" value="PRK09653.1"/>
    <property type="match status" value="1"/>
</dbReference>
<comment type="similarity">
    <text evidence="4 13">In the C-terminal section; belongs to the phosphate acetyltransferase and butyryltransferase family.</text>
</comment>
<dbReference type="SUPFAM" id="SSF53659">
    <property type="entry name" value="Isocitrate/Isopropylmalate dehydrogenase-like"/>
    <property type="match status" value="1"/>
</dbReference>
<dbReference type="InterPro" id="IPR004614">
    <property type="entry name" value="P_AcTrfase"/>
</dbReference>
<evidence type="ECO:0000256" key="3">
    <source>
        <dbReference type="ARBA" id="ARBA00004989"/>
    </source>
</evidence>
<keyword evidence="8 13" id="KW-0963">Cytoplasm</keyword>
<comment type="similarity">
    <text evidence="5 13">In the N-terminal section; belongs to the CobB/CobQ family.</text>
</comment>
<evidence type="ECO:0000256" key="8">
    <source>
        <dbReference type="ARBA" id="ARBA00022490"/>
    </source>
</evidence>
<dbReference type="CDD" id="cd03109">
    <property type="entry name" value="DTBS"/>
    <property type="match status" value="1"/>
</dbReference>
<dbReference type="Proteomes" id="UP000251891">
    <property type="component" value="Unassembled WGS sequence"/>
</dbReference>
<evidence type="ECO:0000256" key="2">
    <source>
        <dbReference type="ARBA" id="ARBA00004496"/>
    </source>
</evidence>
<dbReference type="UniPathway" id="UPA00340">
    <property type="reaction ID" value="UER00459"/>
</dbReference>
<evidence type="ECO:0000256" key="13">
    <source>
        <dbReference type="PIRNR" id="PIRNR006107"/>
    </source>
</evidence>
<comment type="caution">
    <text evidence="16">The sequence shown here is derived from an EMBL/GenBank/DDBJ whole genome shotgun (WGS) entry which is preliminary data.</text>
</comment>
<dbReference type="AlphaFoldDB" id="A0A365HDJ0"/>
<name>A0A365HDJ0_9ACTN</name>
<evidence type="ECO:0000256" key="11">
    <source>
        <dbReference type="ARBA" id="ARBA00031108"/>
    </source>
</evidence>
<dbReference type="NCBIfam" id="NF004167">
    <property type="entry name" value="PRK05632.1"/>
    <property type="match status" value="1"/>
</dbReference>
<evidence type="ECO:0000259" key="15">
    <source>
        <dbReference type="Pfam" id="PF07085"/>
    </source>
</evidence>
<comment type="function">
    <text evidence="12 13">Involved in acetate metabolism.</text>
</comment>
<comment type="catalytic activity">
    <reaction evidence="1 13">
        <text>acetyl-CoA + phosphate = acetyl phosphate + CoA</text>
        <dbReference type="Rhea" id="RHEA:19521"/>
        <dbReference type="ChEBI" id="CHEBI:22191"/>
        <dbReference type="ChEBI" id="CHEBI:43474"/>
        <dbReference type="ChEBI" id="CHEBI:57287"/>
        <dbReference type="ChEBI" id="CHEBI:57288"/>
        <dbReference type="EC" id="2.3.1.8"/>
    </reaction>
</comment>
<dbReference type="EC" id="2.3.1.8" evidence="6 13"/>
<dbReference type="GO" id="GO:0006085">
    <property type="term" value="P:acetyl-CoA biosynthetic process"/>
    <property type="evidence" value="ECO:0007669"/>
    <property type="project" value="UniProtKB-UniPathway"/>
</dbReference>
<dbReference type="GO" id="GO:0008959">
    <property type="term" value="F:phosphate acetyltransferase activity"/>
    <property type="evidence" value="ECO:0007669"/>
    <property type="project" value="UniProtKB-EC"/>
</dbReference>
<dbReference type="FunFam" id="3.40.50.10750:FF:000001">
    <property type="entry name" value="Phosphate acetyltransferase"/>
    <property type="match status" value="1"/>
</dbReference>
<dbReference type="GO" id="GO:0005737">
    <property type="term" value="C:cytoplasm"/>
    <property type="evidence" value="ECO:0007669"/>
    <property type="project" value="UniProtKB-SubCell"/>
</dbReference>
<evidence type="ECO:0000256" key="9">
    <source>
        <dbReference type="ARBA" id="ARBA00022679"/>
    </source>
</evidence>
<dbReference type="InterPro" id="IPR028979">
    <property type="entry name" value="Ser_kin/Pase_Hpr-like_N_sf"/>
</dbReference>
<proteinExistence type="inferred from homology"/>